<dbReference type="EMBL" id="BOOO01000009">
    <property type="protein sequence ID" value="GII28603.1"/>
    <property type="molecule type" value="Genomic_DNA"/>
</dbReference>
<feature type="transmembrane region" description="Helical" evidence="1">
    <location>
        <begin position="151"/>
        <end position="169"/>
    </location>
</feature>
<feature type="transmembrane region" description="Helical" evidence="1">
    <location>
        <begin position="40"/>
        <end position="61"/>
    </location>
</feature>
<name>A0A8J3TLH5_9ACTN</name>
<keyword evidence="1" id="KW-0472">Membrane</keyword>
<reference evidence="2 3" key="1">
    <citation type="submission" date="2021-01" db="EMBL/GenBank/DDBJ databases">
        <title>Whole genome shotgun sequence of Planotetraspora mira NBRC 15435.</title>
        <authorList>
            <person name="Komaki H."/>
            <person name="Tamura T."/>
        </authorList>
    </citation>
    <scope>NUCLEOTIDE SEQUENCE [LARGE SCALE GENOMIC DNA]</scope>
    <source>
        <strain evidence="2 3">NBRC 15435</strain>
    </source>
</reference>
<evidence type="ECO:0000313" key="2">
    <source>
        <dbReference type="EMBL" id="GII28603.1"/>
    </source>
</evidence>
<comment type="caution">
    <text evidence="2">The sequence shown here is derived from an EMBL/GenBank/DDBJ whole genome shotgun (WGS) entry which is preliminary data.</text>
</comment>
<dbReference type="Proteomes" id="UP000650628">
    <property type="component" value="Unassembled WGS sequence"/>
</dbReference>
<feature type="transmembrane region" description="Helical" evidence="1">
    <location>
        <begin position="233"/>
        <end position="253"/>
    </location>
</feature>
<keyword evidence="1" id="KW-1133">Transmembrane helix</keyword>
<keyword evidence="1" id="KW-0812">Transmembrane</keyword>
<proteinExistence type="predicted"/>
<sequence length="258" mass="27214">MTDTHLPVTDITTTDLRRTPFHRLLCVEARKLVDTRCGSIVASILLVLVLASIVSRGVVFGPDLHTLVGTAGIGYGTLLPVLGILSVTGEWVHRTALTTYALEPHRWRVPAARCLLSLIVAVAASLFALLVAVPVTGVVANVRNVPATWEITPFMLAGWTGTNVLLVVAGLALGMLLLNAPAAIVIWLSAPVLWSVVKRLGAGGEVAAEWLDLNSTTSPLAAGDMTGGDAARLAVSTIFWIVVPLTVGALRVIRKDVN</sequence>
<evidence type="ECO:0000313" key="3">
    <source>
        <dbReference type="Proteomes" id="UP000650628"/>
    </source>
</evidence>
<feature type="transmembrane region" description="Helical" evidence="1">
    <location>
        <begin position="176"/>
        <end position="197"/>
    </location>
</feature>
<dbReference type="AlphaFoldDB" id="A0A8J3TLH5"/>
<evidence type="ECO:0000256" key="1">
    <source>
        <dbReference type="SAM" id="Phobius"/>
    </source>
</evidence>
<gene>
    <name evidence="2" type="ORF">Pmi06nite_20450</name>
</gene>
<feature type="transmembrane region" description="Helical" evidence="1">
    <location>
        <begin position="114"/>
        <end position="139"/>
    </location>
</feature>
<dbReference type="RefSeq" id="WP_203952627.1">
    <property type="nucleotide sequence ID" value="NZ_BOOO01000009.1"/>
</dbReference>
<protein>
    <submittedName>
        <fullName evidence="2">Uncharacterized protein</fullName>
    </submittedName>
</protein>
<organism evidence="2 3">
    <name type="scientific">Planotetraspora mira</name>
    <dbReference type="NCBI Taxonomy" id="58121"/>
    <lineage>
        <taxon>Bacteria</taxon>
        <taxon>Bacillati</taxon>
        <taxon>Actinomycetota</taxon>
        <taxon>Actinomycetes</taxon>
        <taxon>Streptosporangiales</taxon>
        <taxon>Streptosporangiaceae</taxon>
        <taxon>Planotetraspora</taxon>
    </lineage>
</organism>
<keyword evidence="3" id="KW-1185">Reference proteome</keyword>
<feature type="transmembrane region" description="Helical" evidence="1">
    <location>
        <begin position="73"/>
        <end position="93"/>
    </location>
</feature>
<accession>A0A8J3TLH5</accession>